<dbReference type="GO" id="GO:0000105">
    <property type="term" value="P:L-histidine biosynthetic process"/>
    <property type="evidence" value="ECO:0007669"/>
    <property type="project" value="UniProtKB-UniPathway"/>
</dbReference>
<evidence type="ECO:0000256" key="4">
    <source>
        <dbReference type="ARBA" id="ARBA00012550"/>
    </source>
</evidence>
<evidence type="ECO:0000256" key="5">
    <source>
        <dbReference type="ARBA" id="ARBA00018464"/>
    </source>
</evidence>
<dbReference type="FunFam" id="3.20.20.70:FF:000110">
    <property type="entry name" value="1-(5-phosphoribosyl)-5-[(5-phosphoribosylamino)methylideneamino] imidazole-4-carboxamide isomerase, chloroplastic"/>
    <property type="match status" value="1"/>
</dbReference>
<dbReference type="PANTHER" id="PTHR43090:SF2">
    <property type="entry name" value="1-(5-PHOSPHORIBOSYL)-5-[(5-PHOSPHORIBOSYLAMINO)METHYLIDENEAMINO] IMIDAZOLE-4-CARBOXAMIDE ISOMERASE"/>
    <property type="match status" value="1"/>
</dbReference>
<dbReference type="InterPro" id="IPR013785">
    <property type="entry name" value="Aldolase_TIM"/>
</dbReference>
<evidence type="ECO:0000256" key="1">
    <source>
        <dbReference type="ARBA" id="ARBA00000901"/>
    </source>
</evidence>
<dbReference type="CDD" id="cd04723">
    <property type="entry name" value="HisA_HisF"/>
    <property type="match status" value="1"/>
</dbReference>
<evidence type="ECO:0000256" key="2">
    <source>
        <dbReference type="ARBA" id="ARBA00005133"/>
    </source>
</evidence>
<sequence length="269" mass="29660">MTRFRPCIDLHAGQVKQIVGGTLDSSTSELKTNYVSKHPAGYYAKLYRDNALEGGHVIMLGPRNDEAAQEALAAWPGHLQVGGGINDKNAALWIERGASKVSQSYDTASYDYIAISHWNTGQFSQERLNAVLAALGGDKNKLVIDLSCRRRDDGRWFVAMNKWQTITDMEVTEESIKSLEPYCTEFLIHAADNEGLQRGIDEKLVERLAAWCSVPVTYAGGGRNLNDLELVKRLSDGRVDLTIGSALDCFGGTGVKFDDCVKWNVQQTS</sequence>
<evidence type="ECO:0000256" key="12">
    <source>
        <dbReference type="RuleBase" id="RU364022"/>
    </source>
</evidence>
<dbReference type="Pfam" id="PF00977">
    <property type="entry name" value="His_biosynth"/>
    <property type="match status" value="1"/>
</dbReference>
<evidence type="ECO:0000256" key="6">
    <source>
        <dbReference type="ARBA" id="ARBA00022605"/>
    </source>
</evidence>
<dbReference type="InParanoid" id="A0A7C8MUT4"/>
<evidence type="ECO:0000256" key="11">
    <source>
        <dbReference type="RuleBase" id="RU003657"/>
    </source>
</evidence>
<evidence type="ECO:0000256" key="8">
    <source>
        <dbReference type="ARBA" id="ARBA00023235"/>
    </source>
</evidence>
<comment type="similarity">
    <text evidence="3 11">Belongs to the HisA/HisF family.</text>
</comment>
<organism evidence="13 14">
    <name type="scientific">Xylaria multiplex</name>
    <dbReference type="NCBI Taxonomy" id="323545"/>
    <lineage>
        <taxon>Eukaryota</taxon>
        <taxon>Fungi</taxon>
        <taxon>Dikarya</taxon>
        <taxon>Ascomycota</taxon>
        <taxon>Pezizomycotina</taxon>
        <taxon>Sordariomycetes</taxon>
        <taxon>Xylariomycetidae</taxon>
        <taxon>Xylariales</taxon>
        <taxon>Xylariaceae</taxon>
        <taxon>Xylaria</taxon>
    </lineage>
</organism>
<dbReference type="NCBIfam" id="TIGR02129">
    <property type="entry name" value="hisA_euk"/>
    <property type="match status" value="1"/>
</dbReference>
<dbReference type="InterPro" id="IPR044524">
    <property type="entry name" value="Isoase_HisA-like"/>
</dbReference>
<dbReference type="InterPro" id="IPR011858">
    <property type="entry name" value="His6/HISN3"/>
</dbReference>
<keyword evidence="7 11" id="KW-0368">Histidine biosynthesis</keyword>
<comment type="catalytic activity">
    <reaction evidence="1 12">
        <text>1-(5-phospho-beta-D-ribosyl)-5-[(5-phospho-beta-D-ribosylamino)methylideneamino]imidazole-4-carboxamide = 5-[(5-phospho-1-deoxy-D-ribulos-1-ylimino)methylamino]-1-(5-phospho-beta-D-ribosyl)imidazole-4-carboxamide</text>
        <dbReference type="Rhea" id="RHEA:15469"/>
        <dbReference type="ChEBI" id="CHEBI:58435"/>
        <dbReference type="ChEBI" id="CHEBI:58525"/>
        <dbReference type="EC" id="5.3.1.16"/>
    </reaction>
</comment>
<evidence type="ECO:0000256" key="7">
    <source>
        <dbReference type="ARBA" id="ARBA00023102"/>
    </source>
</evidence>
<comment type="subcellular location">
    <subcellularLocation>
        <location evidence="12">Cytoplasm</location>
    </subcellularLocation>
</comment>
<dbReference type="GO" id="GO:0005737">
    <property type="term" value="C:cytoplasm"/>
    <property type="evidence" value="ECO:0007669"/>
    <property type="project" value="UniProtKB-SubCell"/>
</dbReference>
<protein>
    <recommendedName>
        <fullName evidence="5 12">1-(5-phosphoribosyl)-5-[(5-phosphoribosylamino)methylideneamino] imidazole-4-carboxamide isomerase</fullName>
        <ecNumber evidence="4 12">5.3.1.16</ecNumber>
    </recommendedName>
    <alternativeName>
        <fullName evidence="10 12">5-proFAR isomerase</fullName>
    </alternativeName>
    <alternativeName>
        <fullName evidence="9 12">Phosphoribosylformimino-5-aminoimidazole carboxamide ribotide isomerase</fullName>
    </alternativeName>
</protein>
<accession>A0A7C8MUT4</accession>
<keyword evidence="12" id="KW-0963">Cytoplasm</keyword>
<dbReference type="GO" id="GO:0003949">
    <property type="term" value="F:1-(5-phosphoribosyl)-5-[(5-phosphoribosylamino)methylideneamino]imidazole-4-carboxamide isomerase activity"/>
    <property type="evidence" value="ECO:0007669"/>
    <property type="project" value="UniProtKB-EC"/>
</dbReference>
<dbReference type="FunCoup" id="A0A7C8MUT4">
    <property type="interactions" value="201"/>
</dbReference>
<dbReference type="EMBL" id="WUBL01000044">
    <property type="protein sequence ID" value="KAF2968867.1"/>
    <property type="molecule type" value="Genomic_DNA"/>
</dbReference>
<dbReference type="SUPFAM" id="SSF51366">
    <property type="entry name" value="Ribulose-phoshate binding barrel"/>
    <property type="match status" value="1"/>
</dbReference>
<evidence type="ECO:0000313" key="13">
    <source>
        <dbReference type="EMBL" id="KAF2968867.1"/>
    </source>
</evidence>
<dbReference type="InterPro" id="IPR006062">
    <property type="entry name" value="His_biosynth"/>
</dbReference>
<name>A0A7C8MUT4_9PEZI</name>
<dbReference type="GO" id="GO:0000162">
    <property type="term" value="P:L-tryptophan biosynthetic process"/>
    <property type="evidence" value="ECO:0007669"/>
    <property type="project" value="TreeGrafter"/>
</dbReference>
<reference evidence="13 14" key="1">
    <citation type="submission" date="2019-12" db="EMBL/GenBank/DDBJ databases">
        <title>Draft genome sequence of the ascomycete Xylaria multiplex DSM 110363.</title>
        <authorList>
            <person name="Buettner E."/>
            <person name="Kellner H."/>
        </authorList>
    </citation>
    <scope>NUCLEOTIDE SEQUENCE [LARGE SCALE GENOMIC DNA]</scope>
    <source>
        <strain evidence="13 14">DSM 110363</strain>
    </source>
</reference>
<comment type="pathway">
    <text evidence="2 12">Amino-acid biosynthesis; L-histidine biosynthesis; L-histidine from 5-phospho-alpha-D-ribose 1-diphosphate: step 4/9.</text>
</comment>
<dbReference type="Gene3D" id="3.20.20.70">
    <property type="entry name" value="Aldolase class I"/>
    <property type="match status" value="1"/>
</dbReference>
<keyword evidence="8 12" id="KW-0413">Isomerase</keyword>
<dbReference type="EC" id="5.3.1.16" evidence="4 12"/>
<dbReference type="Proteomes" id="UP000481858">
    <property type="component" value="Unassembled WGS sequence"/>
</dbReference>
<gene>
    <name evidence="13" type="ORF">GQX73_g4687</name>
</gene>
<keyword evidence="6 11" id="KW-0028">Amino-acid biosynthesis</keyword>
<dbReference type="AlphaFoldDB" id="A0A7C8MUT4"/>
<proteinExistence type="inferred from homology"/>
<evidence type="ECO:0000256" key="10">
    <source>
        <dbReference type="ARBA" id="ARBA00031376"/>
    </source>
</evidence>
<comment type="caution">
    <text evidence="13">The sequence shown here is derived from an EMBL/GenBank/DDBJ whole genome shotgun (WGS) entry which is preliminary data.</text>
</comment>
<evidence type="ECO:0000256" key="3">
    <source>
        <dbReference type="ARBA" id="ARBA00009667"/>
    </source>
</evidence>
<evidence type="ECO:0000256" key="9">
    <source>
        <dbReference type="ARBA" id="ARBA00030547"/>
    </source>
</evidence>
<dbReference type="OrthoDB" id="446074at2759"/>
<keyword evidence="14" id="KW-1185">Reference proteome</keyword>
<dbReference type="InterPro" id="IPR011060">
    <property type="entry name" value="RibuloseP-bd_barrel"/>
</dbReference>
<dbReference type="PANTHER" id="PTHR43090">
    <property type="entry name" value="1-(5-PHOSPHORIBOSYL)-5-[(5-PHOSPHORIBOSYLAMINO)METHYLIDENEAMINO] IMIDAZOLE-4-CARBOXAMIDE ISOMERASE"/>
    <property type="match status" value="1"/>
</dbReference>
<evidence type="ECO:0000313" key="14">
    <source>
        <dbReference type="Proteomes" id="UP000481858"/>
    </source>
</evidence>
<dbReference type="UniPathway" id="UPA00031">
    <property type="reaction ID" value="UER00009"/>
</dbReference>